<gene>
    <name evidence="1" type="ORF">SAMN05192573_110126</name>
</gene>
<organism evidence="1 2">
    <name type="scientific">Mucilaginibacter gossypii</name>
    <dbReference type="NCBI Taxonomy" id="551996"/>
    <lineage>
        <taxon>Bacteria</taxon>
        <taxon>Pseudomonadati</taxon>
        <taxon>Bacteroidota</taxon>
        <taxon>Sphingobacteriia</taxon>
        <taxon>Sphingobacteriales</taxon>
        <taxon>Sphingobacteriaceae</taxon>
        <taxon>Mucilaginibacter</taxon>
    </lineage>
</organism>
<dbReference type="RefSeq" id="WP_091170712.1">
    <property type="nucleotide sequence ID" value="NZ_FNCG01000010.1"/>
</dbReference>
<dbReference type="Proteomes" id="UP000199705">
    <property type="component" value="Unassembled WGS sequence"/>
</dbReference>
<sequence length="329" mass="36920">MNITSKFLIAISTLVLTNKAFGQTQDSVARKIIAAAANKFAEARTLNFEFVGSGPYNFTSKLQDGTKLPDGRTTKWTQFKADANINFIKTNSWIIGTQLNYRMTSIDGALNEPLAATPSMLNGNFQYFQGALNVTRITRLFGKTAVLIGSASMDASDRKFERFRGLFGGTLMLKADAQTKMSVGFVVNIDPSSQLPALPIFTYEHHFDNNLVIDVTLPKSIFLRKQVFQRGRVSIGSEFDRTSFYLYNLDKSGKTFEFNQVDLNNGIVYEHLLYNYFILTLKGGLKTSLSPRTFDRNGSYRDPVWEASVKPSAYFNIGISFNPFARKKQ</sequence>
<name>A0A1G8D5P6_9SPHI</name>
<proteinExistence type="predicted"/>
<evidence type="ECO:0000313" key="1">
    <source>
        <dbReference type="EMBL" id="SDH52834.1"/>
    </source>
</evidence>
<protein>
    <submittedName>
        <fullName evidence="1">Uncharacterized protein</fullName>
    </submittedName>
</protein>
<dbReference type="AlphaFoldDB" id="A0A1G8D5P6"/>
<evidence type="ECO:0000313" key="2">
    <source>
        <dbReference type="Proteomes" id="UP000199705"/>
    </source>
</evidence>
<keyword evidence="2" id="KW-1185">Reference proteome</keyword>
<dbReference type="EMBL" id="FNCG01000010">
    <property type="protein sequence ID" value="SDH52834.1"/>
    <property type="molecule type" value="Genomic_DNA"/>
</dbReference>
<accession>A0A1G8D5P6</accession>
<dbReference type="STRING" id="551996.SAMN05192573_110126"/>
<reference evidence="2" key="1">
    <citation type="submission" date="2016-10" db="EMBL/GenBank/DDBJ databases">
        <authorList>
            <person name="Varghese N."/>
            <person name="Submissions S."/>
        </authorList>
    </citation>
    <scope>NUCLEOTIDE SEQUENCE [LARGE SCALE GENOMIC DNA]</scope>
    <source>
        <strain evidence="2">Gh-67</strain>
    </source>
</reference>